<name>A0ABR2H4N4_9EUKA</name>
<organism evidence="2 3">
    <name type="scientific">Tritrichomonas musculus</name>
    <dbReference type="NCBI Taxonomy" id="1915356"/>
    <lineage>
        <taxon>Eukaryota</taxon>
        <taxon>Metamonada</taxon>
        <taxon>Parabasalia</taxon>
        <taxon>Tritrichomonadida</taxon>
        <taxon>Tritrichomonadidae</taxon>
        <taxon>Tritrichomonas</taxon>
    </lineage>
</organism>
<reference evidence="2 3" key="1">
    <citation type="submission" date="2024-04" db="EMBL/GenBank/DDBJ databases">
        <title>Tritrichomonas musculus Genome.</title>
        <authorList>
            <person name="Alves-Ferreira E."/>
            <person name="Grigg M."/>
            <person name="Lorenzi H."/>
            <person name="Galac M."/>
        </authorList>
    </citation>
    <scope>NUCLEOTIDE SEQUENCE [LARGE SCALE GENOMIC DNA]</scope>
    <source>
        <strain evidence="2 3">EAF2021</strain>
    </source>
</reference>
<comment type="caution">
    <text evidence="2">The sequence shown here is derived from an EMBL/GenBank/DDBJ whole genome shotgun (WGS) entry which is preliminary data.</text>
</comment>
<feature type="domain" description="EF-hand" evidence="1">
    <location>
        <begin position="5"/>
        <end position="40"/>
    </location>
</feature>
<proteinExistence type="predicted"/>
<gene>
    <name evidence="2" type="ORF">M9Y10_027699</name>
</gene>
<dbReference type="Proteomes" id="UP001470230">
    <property type="component" value="Unassembled WGS sequence"/>
</dbReference>
<sequence>MTLTNSQRELYGLFAKFDKNGCGRLDFSEFLGFMIEGLAVPPKVDFLKQIKFLFNGIESNGTVGPEEASNCDFIVQY</sequence>
<accession>A0ABR2H4N4</accession>
<dbReference type="SUPFAM" id="SSF47473">
    <property type="entry name" value="EF-hand"/>
    <property type="match status" value="1"/>
</dbReference>
<dbReference type="PROSITE" id="PS50222">
    <property type="entry name" value="EF_HAND_2"/>
    <property type="match status" value="1"/>
</dbReference>
<dbReference type="Gene3D" id="1.10.238.10">
    <property type="entry name" value="EF-hand"/>
    <property type="match status" value="1"/>
</dbReference>
<protein>
    <recommendedName>
        <fullName evidence="1">EF-hand domain-containing protein</fullName>
    </recommendedName>
</protein>
<dbReference type="InterPro" id="IPR011992">
    <property type="entry name" value="EF-hand-dom_pair"/>
</dbReference>
<evidence type="ECO:0000313" key="2">
    <source>
        <dbReference type="EMBL" id="KAK8840871.1"/>
    </source>
</evidence>
<dbReference type="EMBL" id="JAPFFF010000043">
    <property type="protein sequence ID" value="KAK8840871.1"/>
    <property type="molecule type" value="Genomic_DNA"/>
</dbReference>
<evidence type="ECO:0000313" key="3">
    <source>
        <dbReference type="Proteomes" id="UP001470230"/>
    </source>
</evidence>
<evidence type="ECO:0000259" key="1">
    <source>
        <dbReference type="PROSITE" id="PS50222"/>
    </source>
</evidence>
<keyword evidence="3" id="KW-1185">Reference proteome</keyword>
<dbReference type="InterPro" id="IPR002048">
    <property type="entry name" value="EF_hand_dom"/>
</dbReference>